<reference evidence="4" key="1">
    <citation type="submission" date="2021-04" db="EMBL/GenBank/DDBJ databases">
        <title>Ouciella asimina sp. nov., isolated from the surface seawater in the hydrothermal field of Okinawa Trough.</title>
        <authorList>
            <person name="Shuang W."/>
        </authorList>
    </citation>
    <scope>NUCLEOTIDE SEQUENCE</scope>
    <source>
        <strain evidence="4">LXI357</strain>
    </source>
</reference>
<dbReference type="Proteomes" id="UP000676996">
    <property type="component" value="Unassembled WGS sequence"/>
</dbReference>
<dbReference type="Gene3D" id="1.10.3580.10">
    <property type="entry name" value="ATP12 ATPase"/>
    <property type="match status" value="1"/>
</dbReference>
<dbReference type="InterPro" id="IPR011419">
    <property type="entry name" value="ATP12_ATP_synth-F1-assembly"/>
</dbReference>
<comment type="similarity">
    <text evidence="1">Belongs to the ATP12 family.</text>
</comment>
<dbReference type="PANTHER" id="PTHR21013">
    <property type="entry name" value="ATP SYNTHASE MITOCHONDRIAL F1 COMPLEX ASSEMBLY FACTOR 2/ATP12 PROTEIN, MITOCHONDRIAL PRECURSOR"/>
    <property type="match status" value="1"/>
</dbReference>
<organism evidence="4 5">
    <name type="scientific">Stakelama marina</name>
    <dbReference type="NCBI Taxonomy" id="2826939"/>
    <lineage>
        <taxon>Bacteria</taxon>
        <taxon>Pseudomonadati</taxon>
        <taxon>Pseudomonadota</taxon>
        <taxon>Alphaproteobacteria</taxon>
        <taxon>Sphingomonadales</taxon>
        <taxon>Sphingomonadaceae</taxon>
        <taxon>Stakelama</taxon>
    </lineage>
</organism>
<evidence type="ECO:0000256" key="1">
    <source>
        <dbReference type="ARBA" id="ARBA00008231"/>
    </source>
</evidence>
<dbReference type="Gene3D" id="3.30.2180.10">
    <property type="entry name" value="ATP12-like"/>
    <property type="match status" value="1"/>
</dbReference>
<dbReference type="GO" id="GO:0043461">
    <property type="term" value="P:proton-transporting ATP synthase complex assembly"/>
    <property type="evidence" value="ECO:0007669"/>
    <property type="project" value="InterPro"/>
</dbReference>
<keyword evidence="2" id="KW-0809">Transit peptide</keyword>
<evidence type="ECO:0000313" key="4">
    <source>
        <dbReference type="EMBL" id="MBR0552265.1"/>
    </source>
</evidence>
<accession>A0A8T4IGT5</accession>
<evidence type="ECO:0000256" key="3">
    <source>
        <dbReference type="ARBA" id="ARBA00023186"/>
    </source>
</evidence>
<dbReference type="SUPFAM" id="SSF160909">
    <property type="entry name" value="ATP12-like"/>
    <property type="match status" value="1"/>
</dbReference>
<name>A0A8T4IGT5_9SPHN</name>
<sequence>MKRFWKEVAVRPEAGGHGIALDGRPVRTPGRTPLAVPSPALADAIAEEWRAVDESIDPRAMPLTGLANAAIDRVAPDPAGFAAGLAQYGESDLLYYRADGPTELVARQAAAWDPVLDWARQRYDIHFELATGVIHVAQPEATTRRLAEAVASCDAFSLAPLSPIVSITGSLILPLALTEGAATPDQVWTAAHIDEDWQAEQWGEDALAKAATNARRAEFDAAARFLQLVT</sequence>
<evidence type="ECO:0000313" key="5">
    <source>
        <dbReference type="Proteomes" id="UP000676996"/>
    </source>
</evidence>
<gene>
    <name evidence="4" type="ORF">J7S20_07095</name>
</gene>
<dbReference type="InterPro" id="IPR023335">
    <property type="entry name" value="ATP12_ortho_dom_sf"/>
</dbReference>
<proteinExistence type="inferred from homology"/>
<dbReference type="InterPro" id="IPR042272">
    <property type="entry name" value="ATP12_ATP_synth-F1-assembly_N"/>
</dbReference>
<evidence type="ECO:0000256" key="2">
    <source>
        <dbReference type="ARBA" id="ARBA00022946"/>
    </source>
</evidence>
<protein>
    <submittedName>
        <fullName evidence="4">ATPase</fullName>
    </submittedName>
</protein>
<dbReference type="Pfam" id="PF07542">
    <property type="entry name" value="ATP12"/>
    <property type="match status" value="1"/>
</dbReference>
<dbReference type="AlphaFoldDB" id="A0A8T4IGT5"/>
<comment type="caution">
    <text evidence="4">The sequence shown here is derived from an EMBL/GenBank/DDBJ whole genome shotgun (WGS) entry which is preliminary data.</text>
</comment>
<keyword evidence="5" id="KW-1185">Reference proteome</keyword>
<keyword evidence="3" id="KW-0143">Chaperone</keyword>
<dbReference type="PANTHER" id="PTHR21013:SF10">
    <property type="entry name" value="ATP SYNTHASE MITOCHONDRIAL F1 COMPLEX ASSEMBLY FACTOR 2"/>
    <property type="match status" value="1"/>
</dbReference>
<dbReference type="EMBL" id="JAGRQC010000002">
    <property type="protein sequence ID" value="MBR0552265.1"/>
    <property type="molecule type" value="Genomic_DNA"/>
</dbReference>
<dbReference type="RefSeq" id="WP_284053557.1">
    <property type="nucleotide sequence ID" value="NZ_JAGRQC010000002.1"/>
</dbReference>